<dbReference type="PANTHER" id="PTHR32305:SF15">
    <property type="entry name" value="PROTEIN RHSA-RELATED"/>
    <property type="match status" value="1"/>
</dbReference>
<evidence type="ECO:0000313" key="3">
    <source>
        <dbReference type="Proteomes" id="UP000765845"/>
    </source>
</evidence>
<dbReference type="Proteomes" id="UP000765845">
    <property type="component" value="Unassembled WGS sequence"/>
</dbReference>
<reference evidence="2 3" key="1">
    <citation type="submission" date="2020-04" db="EMBL/GenBank/DDBJ databases">
        <authorList>
            <person name="Yoon J."/>
        </authorList>
    </citation>
    <scope>NUCLEOTIDE SEQUENCE [LARGE SCALE GENOMIC DNA]</scope>
    <source>
        <strain evidence="2 3">KMU-166</strain>
    </source>
</reference>
<dbReference type="Gene3D" id="2.180.10.10">
    <property type="entry name" value="RHS repeat-associated core"/>
    <property type="match status" value="1"/>
</dbReference>
<organism evidence="2 3">
    <name type="scientific">Spongiibacter thalassae</name>
    <dbReference type="NCBI Taxonomy" id="2721624"/>
    <lineage>
        <taxon>Bacteria</taxon>
        <taxon>Pseudomonadati</taxon>
        <taxon>Pseudomonadota</taxon>
        <taxon>Gammaproteobacteria</taxon>
        <taxon>Cellvibrionales</taxon>
        <taxon>Spongiibacteraceae</taxon>
        <taxon>Spongiibacter</taxon>
    </lineage>
</organism>
<dbReference type="PANTHER" id="PTHR32305">
    <property type="match status" value="1"/>
</dbReference>
<accession>A0ABX1GGA1</accession>
<dbReference type="InterPro" id="IPR050708">
    <property type="entry name" value="T6SS_VgrG/RHS"/>
</dbReference>
<dbReference type="InterPro" id="IPR022385">
    <property type="entry name" value="Rhs_assc_core"/>
</dbReference>
<dbReference type="EMBL" id="JAAWWK010000003">
    <property type="protein sequence ID" value="NKI17970.1"/>
    <property type="molecule type" value="Genomic_DNA"/>
</dbReference>
<evidence type="ECO:0000259" key="1">
    <source>
        <dbReference type="Pfam" id="PF03527"/>
    </source>
</evidence>
<evidence type="ECO:0000313" key="2">
    <source>
        <dbReference type="EMBL" id="NKI17970.1"/>
    </source>
</evidence>
<feature type="domain" description="RHS protein conserved region" evidence="1">
    <location>
        <begin position="31"/>
        <end position="63"/>
    </location>
</feature>
<name>A0ABX1GGA1_9GAMM</name>
<gene>
    <name evidence="2" type="ORF">HCU74_11185</name>
</gene>
<protein>
    <recommendedName>
        <fullName evidence="1">RHS protein conserved region domain-containing protein</fullName>
    </recommendedName>
</protein>
<dbReference type="PRINTS" id="PR00394">
    <property type="entry name" value="RHSPROTEIN"/>
</dbReference>
<comment type="caution">
    <text evidence="2">The sequence shown here is derived from an EMBL/GenBank/DDBJ whole genome shotgun (WGS) entry which is preliminary data.</text>
</comment>
<proteinExistence type="predicted"/>
<keyword evidence="3" id="KW-1185">Reference proteome</keyword>
<sequence length="268" mass="30093">MGSITTSYLYKTDSTWGTDPLLINQNGQVGYYHNDHLGTPQKITARSGAVLWSATYNAFGKAAITTNTIENNLRLPGQYYDEETGTHYNYFRDYDPEKGRYIQSDPIGLRGGVNTFAYVLGNPLTYADPLGLLQVDSTYEAYNHYWSGDGRSVELGPKTKEAIKNSTEQRYRSERIRSGLSPSLDGNYGVNVESEVYHVGDTPIYYSTLCNGGICTTTYTNKDDGFWDPIYDSDRKGPGGGEFGTPFDYEPWSWSETYSNPYLDCPNR</sequence>
<dbReference type="NCBIfam" id="TIGR03696">
    <property type="entry name" value="Rhs_assc_core"/>
    <property type="match status" value="1"/>
</dbReference>
<dbReference type="Pfam" id="PF03527">
    <property type="entry name" value="RHS"/>
    <property type="match status" value="1"/>
</dbReference>
<dbReference type="InterPro" id="IPR001826">
    <property type="entry name" value="RHS"/>
</dbReference>